<evidence type="ECO:0000313" key="1">
    <source>
        <dbReference type="EMBL" id="OTZ29306.1"/>
    </source>
</evidence>
<protein>
    <submittedName>
        <fullName evidence="1">Uncharacterized protein</fullName>
    </submittedName>
</protein>
<comment type="caution">
    <text evidence="1">The sequence shown here is derived from an EMBL/GenBank/DDBJ whole genome shotgun (WGS) entry which is preliminary data.</text>
</comment>
<dbReference type="RefSeq" id="WP_001137575.1">
    <property type="nucleotide sequence ID" value="NZ_NFEA01000047.1"/>
</dbReference>
<dbReference type="InterPro" id="IPR046618">
    <property type="entry name" value="DUF6731"/>
</dbReference>
<dbReference type="Pfam" id="PF20505">
    <property type="entry name" value="DUF6731"/>
    <property type="match status" value="1"/>
</dbReference>
<gene>
    <name evidence="1" type="ORF">BK761_24055</name>
</gene>
<name>A0A9X6FUV0_BACUD</name>
<evidence type="ECO:0000313" key="2">
    <source>
        <dbReference type="Proteomes" id="UP000195217"/>
    </source>
</evidence>
<accession>A0A9X6FUV0</accession>
<dbReference type="EMBL" id="NFEA01000047">
    <property type="protein sequence ID" value="OTZ29306.1"/>
    <property type="molecule type" value="Genomic_DNA"/>
</dbReference>
<reference evidence="1 2" key="1">
    <citation type="submission" date="2016-10" db="EMBL/GenBank/DDBJ databases">
        <title>Comparative genomics of Bacillus thuringiensis reveals a path to pathogens against multiple invertebrate hosts.</title>
        <authorList>
            <person name="Zheng J."/>
            <person name="Gao Q."/>
            <person name="Liu H."/>
            <person name="Peng D."/>
            <person name="Ruan L."/>
            <person name="Sun M."/>
        </authorList>
    </citation>
    <scope>NUCLEOTIDE SEQUENCE [LARGE SCALE GENOMIC DNA]</scope>
    <source>
        <strain evidence="1">BGSC 4M3</strain>
    </source>
</reference>
<proteinExistence type="predicted"/>
<sequence>MPRKYVRFNYFEVQLVPAPVVLRDELNEGYQEIELLGEEEHAASWDMSGFLDYLMTHLDFNTNVAVGDEYAEIEIDSYTFDEVRNIYGFQLSKLRDKNIPSKKRFGEIKEEILLDQDQFIGEFVSVLFDQSYGSIALQSNLYGLSAKQTENVLTQLRFRYLDQIGQTEEVPLVVRLAPIIDRSKIERVIRADYFKKIRVKGSNVMLDANLGEDSLLSDARRLLNEVAGINIDITISLGRAERTASLDDDSIRQLIDAYNELPEDQRPQIEITALENEEAEIETINLLEPRMTDRISIVVEARTTVGHEFLFNTFLETYDTRRPDIRRVLVPLDLE</sequence>
<dbReference type="AlphaFoldDB" id="A0A9X6FUV0"/>
<organism evidence="1 2">
    <name type="scientific">Bacillus thuringiensis subsp. darmstadiensis</name>
    <dbReference type="NCBI Taxonomy" id="132264"/>
    <lineage>
        <taxon>Bacteria</taxon>
        <taxon>Bacillati</taxon>
        <taxon>Bacillota</taxon>
        <taxon>Bacilli</taxon>
        <taxon>Bacillales</taxon>
        <taxon>Bacillaceae</taxon>
        <taxon>Bacillus</taxon>
        <taxon>Bacillus cereus group</taxon>
    </lineage>
</organism>
<dbReference type="Proteomes" id="UP000195217">
    <property type="component" value="Unassembled WGS sequence"/>
</dbReference>